<dbReference type="Gene3D" id="3.40.50.300">
    <property type="entry name" value="P-loop containing nucleotide triphosphate hydrolases"/>
    <property type="match status" value="1"/>
</dbReference>
<evidence type="ECO:0000313" key="10">
    <source>
        <dbReference type="EMBL" id="ADK80542.1"/>
    </source>
</evidence>
<keyword evidence="11" id="KW-1185">Reference proteome</keyword>
<dbReference type="PROSITE" id="PS50893">
    <property type="entry name" value="ABC_TRANSPORTER_2"/>
    <property type="match status" value="1"/>
</dbReference>
<dbReference type="KEGG" id="ssm:Spirs_1415"/>
<protein>
    <submittedName>
        <fullName evidence="10">ABC transporter related protein</fullName>
    </submittedName>
</protein>
<dbReference type="GO" id="GO:0016887">
    <property type="term" value="F:ATP hydrolysis activity"/>
    <property type="evidence" value="ECO:0007669"/>
    <property type="project" value="InterPro"/>
</dbReference>
<dbReference type="PANTHER" id="PTHR43553:SF24">
    <property type="entry name" value="ENERGY-COUPLING FACTOR TRANSPORTER ATP-BINDING PROTEIN ECFA1"/>
    <property type="match status" value="1"/>
</dbReference>
<evidence type="ECO:0000256" key="2">
    <source>
        <dbReference type="ARBA" id="ARBA00005417"/>
    </source>
</evidence>
<dbReference type="InterPro" id="IPR003593">
    <property type="entry name" value="AAA+_ATPase"/>
</dbReference>
<keyword evidence="8" id="KW-0472">Membrane</keyword>
<accession>E1R507</accession>
<keyword evidence="5" id="KW-0547">Nucleotide-binding</keyword>
<evidence type="ECO:0000313" key="11">
    <source>
        <dbReference type="Proteomes" id="UP000002318"/>
    </source>
</evidence>
<evidence type="ECO:0000256" key="6">
    <source>
        <dbReference type="ARBA" id="ARBA00022840"/>
    </source>
</evidence>
<dbReference type="STRING" id="573413.Spirs_1415"/>
<comment type="subcellular location">
    <subcellularLocation>
        <location evidence="1">Cell membrane</location>
    </subcellularLocation>
</comment>
<evidence type="ECO:0000259" key="9">
    <source>
        <dbReference type="PROSITE" id="PS50893"/>
    </source>
</evidence>
<keyword evidence="4" id="KW-1003">Cell membrane</keyword>
<dbReference type="CDD" id="cd03225">
    <property type="entry name" value="ABC_cobalt_CbiO_domain1"/>
    <property type="match status" value="1"/>
</dbReference>
<dbReference type="EMBL" id="CP002116">
    <property type="protein sequence ID" value="ADK80542.1"/>
    <property type="molecule type" value="Genomic_DNA"/>
</dbReference>
<name>E1R507_SEDSS</name>
<dbReference type="InterPro" id="IPR003439">
    <property type="entry name" value="ABC_transporter-like_ATP-bd"/>
</dbReference>
<evidence type="ECO:0000256" key="3">
    <source>
        <dbReference type="ARBA" id="ARBA00022448"/>
    </source>
</evidence>
<keyword evidence="3" id="KW-0813">Transport</keyword>
<comment type="similarity">
    <text evidence="2">Belongs to the ABC transporter superfamily.</text>
</comment>
<dbReference type="SUPFAM" id="SSF52540">
    <property type="entry name" value="P-loop containing nucleoside triphosphate hydrolases"/>
    <property type="match status" value="1"/>
</dbReference>
<feature type="domain" description="ABC transporter" evidence="9">
    <location>
        <begin position="3"/>
        <end position="235"/>
    </location>
</feature>
<dbReference type="eggNOG" id="COG1122">
    <property type="taxonomic scope" value="Bacteria"/>
</dbReference>
<keyword evidence="7" id="KW-1278">Translocase</keyword>
<dbReference type="InterPro" id="IPR027417">
    <property type="entry name" value="P-loop_NTPase"/>
</dbReference>
<gene>
    <name evidence="10" type="ordered locus">Spirs_1415</name>
</gene>
<dbReference type="PANTHER" id="PTHR43553">
    <property type="entry name" value="HEAVY METAL TRANSPORTER"/>
    <property type="match status" value="1"/>
</dbReference>
<dbReference type="Pfam" id="PF00005">
    <property type="entry name" value="ABC_tran"/>
    <property type="match status" value="1"/>
</dbReference>
<evidence type="ECO:0000256" key="4">
    <source>
        <dbReference type="ARBA" id="ARBA00022475"/>
    </source>
</evidence>
<evidence type="ECO:0000256" key="5">
    <source>
        <dbReference type="ARBA" id="ARBA00022741"/>
    </source>
</evidence>
<evidence type="ECO:0000256" key="8">
    <source>
        <dbReference type="ARBA" id="ARBA00023136"/>
    </source>
</evidence>
<dbReference type="GO" id="GO:0005524">
    <property type="term" value="F:ATP binding"/>
    <property type="evidence" value="ECO:0007669"/>
    <property type="project" value="UniProtKB-KW"/>
</dbReference>
<dbReference type="AlphaFoldDB" id="E1R507"/>
<evidence type="ECO:0000256" key="7">
    <source>
        <dbReference type="ARBA" id="ARBA00022967"/>
    </source>
</evidence>
<keyword evidence="6" id="KW-0067">ATP-binding</keyword>
<reference evidence="10 11" key="1">
    <citation type="journal article" date="2010" name="Stand. Genomic Sci.">
        <title>Complete genome sequence of Spirochaeta smaragdinae type strain (SEBR 4228).</title>
        <authorList>
            <person name="Mavromatis K."/>
            <person name="Yasawong M."/>
            <person name="Chertkov O."/>
            <person name="Lapidus A."/>
            <person name="Lucas S."/>
            <person name="Nolan M."/>
            <person name="Del Rio T.G."/>
            <person name="Tice H."/>
            <person name="Cheng J.F."/>
            <person name="Pitluck S."/>
            <person name="Liolios K."/>
            <person name="Ivanova N."/>
            <person name="Tapia R."/>
            <person name="Han C."/>
            <person name="Bruce D."/>
            <person name="Goodwin L."/>
            <person name="Pati A."/>
            <person name="Chen A."/>
            <person name="Palaniappan K."/>
            <person name="Land M."/>
            <person name="Hauser L."/>
            <person name="Chang Y.J."/>
            <person name="Jeffries C.D."/>
            <person name="Detter J.C."/>
            <person name="Rohde M."/>
            <person name="Brambilla E."/>
            <person name="Spring S."/>
            <person name="Goker M."/>
            <person name="Sikorski J."/>
            <person name="Woyke T."/>
            <person name="Bristow J."/>
            <person name="Eisen J.A."/>
            <person name="Markowitz V."/>
            <person name="Hugenholtz P."/>
            <person name="Klenk H.P."/>
            <person name="Kyrpides N.C."/>
        </authorList>
    </citation>
    <scope>NUCLEOTIDE SEQUENCE [LARGE SCALE GENOMIC DNA]</scope>
    <source>
        <strain evidence="11">DSM 11293 / JCM 15392 / SEBR 4228</strain>
    </source>
</reference>
<dbReference type="FunFam" id="3.40.50.300:FF:000224">
    <property type="entry name" value="Energy-coupling factor transporter ATP-binding protein EcfA"/>
    <property type="match status" value="1"/>
</dbReference>
<evidence type="ECO:0000256" key="1">
    <source>
        <dbReference type="ARBA" id="ARBA00004236"/>
    </source>
</evidence>
<dbReference type="InterPro" id="IPR015856">
    <property type="entry name" value="ABC_transpr_CbiO/EcfA_su"/>
</dbReference>
<dbReference type="InterPro" id="IPR050095">
    <property type="entry name" value="ECF_ABC_transporter_ATP-bd"/>
</dbReference>
<dbReference type="GO" id="GO:0043190">
    <property type="term" value="C:ATP-binding cassette (ABC) transporter complex"/>
    <property type="evidence" value="ECO:0007669"/>
    <property type="project" value="TreeGrafter"/>
</dbReference>
<dbReference type="Proteomes" id="UP000002318">
    <property type="component" value="Chromosome"/>
</dbReference>
<sequence>MILELRNVSRRFRDGTTALRNVSLSFTRGSFTLLLGTNGSGKSVLLKIIAGLLEPQEGSVVLEGKPLSDHGRSLHQKIGFIFQNPDSQIVGQTVEEDVAFGPRNLGCTESQIIERSEKALEKTGLLHLKDKRPHLLSGGEKRRLAVAGVEAMEPDIVLLDEPFGNLDYPGAIELLRILKGLKESGRTIILVTHDLMKSAALADRAIVLSKGSVVENGPLETMRERLKGFGIKPPPEAFPIEKCSWLDETA</sequence>
<proteinExistence type="inferred from homology"/>
<dbReference type="GO" id="GO:0042626">
    <property type="term" value="F:ATPase-coupled transmembrane transporter activity"/>
    <property type="evidence" value="ECO:0007669"/>
    <property type="project" value="TreeGrafter"/>
</dbReference>
<dbReference type="SMART" id="SM00382">
    <property type="entry name" value="AAA"/>
    <property type="match status" value="1"/>
</dbReference>
<organism evidence="10 11">
    <name type="scientific">Sediminispirochaeta smaragdinae (strain DSM 11293 / JCM 15392 / SEBR 4228)</name>
    <name type="common">Spirochaeta smaragdinae</name>
    <dbReference type="NCBI Taxonomy" id="573413"/>
    <lineage>
        <taxon>Bacteria</taxon>
        <taxon>Pseudomonadati</taxon>
        <taxon>Spirochaetota</taxon>
        <taxon>Spirochaetia</taxon>
        <taxon>Spirochaetales</taxon>
        <taxon>Spirochaetaceae</taxon>
        <taxon>Sediminispirochaeta</taxon>
    </lineage>
</organism>
<dbReference type="HOGENOM" id="CLU_000604_1_22_12"/>